<feature type="transmembrane region" description="Helical" evidence="1">
    <location>
        <begin position="49"/>
        <end position="67"/>
    </location>
</feature>
<evidence type="ECO:0000313" key="3">
    <source>
        <dbReference type="Proteomes" id="UP000248897"/>
    </source>
</evidence>
<gene>
    <name evidence="2" type="ORF">NCTC12961_04935</name>
</gene>
<name>A0A2X4V332_SERPL</name>
<accession>A0A2X4V332</accession>
<keyword evidence="1" id="KW-0472">Membrane</keyword>
<dbReference type="Proteomes" id="UP000248897">
    <property type="component" value="Chromosome 1"/>
</dbReference>
<dbReference type="EMBL" id="LS483469">
    <property type="protein sequence ID" value="SQI45039.1"/>
    <property type="molecule type" value="Genomic_DNA"/>
</dbReference>
<reference evidence="2 3" key="1">
    <citation type="submission" date="2018-06" db="EMBL/GenBank/DDBJ databases">
        <authorList>
            <consortium name="Pathogen Informatics"/>
            <person name="Doyle S."/>
        </authorList>
    </citation>
    <scope>NUCLEOTIDE SEQUENCE [LARGE SCALE GENOMIC DNA]</scope>
    <source>
        <strain evidence="2 3">NCTC12961</strain>
    </source>
</reference>
<keyword evidence="1" id="KW-0812">Transmembrane</keyword>
<feature type="transmembrane region" description="Helical" evidence="1">
    <location>
        <begin position="20"/>
        <end position="37"/>
    </location>
</feature>
<evidence type="ECO:0000313" key="2">
    <source>
        <dbReference type="EMBL" id="SQI45039.1"/>
    </source>
</evidence>
<proteinExistence type="predicted"/>
<protein>
    <submittedName>
        <fullName evidence="2">Uncharacterized protein</fullName>
    </submittedName>
</protein>
<keyword evidence="1" id="KW-1133">Transmembrane helix</keyword>
<organism evidence="2 3">
    <name type="scientific">Serratia plymuthica</name>
    <dbReference type="NCBI Taxonomy" id="82996"/>
    <lineage>
        <taxon>Bacteria</taxon>
        <taxon>Pseudomonadati</taxon>
        <taxon>Pseudomonadota</taxon>
        <taxon>Gammaproteobacteria</taxon>
        <taxon>Enterobacterales</taxon>
        <taxon>Yersiniaceae</taxon>
        <taxon>Serratia</taxon>
    </lineage>
</organism>
<sequence length="73" mass="8529">MILKIMPMQKTRTIKNKRNYIILEVITFLLSIPLGYLCSQSDALNDISMEIILVYVPVSMLAVDYLYRRFEGK</sequence>
<evidence type="ECO:0000256" key="1">
    <source>
        <dbReference type="SAM" id="Phobius"/>
    </source>
</evidence>
<dbReference type="AlphaFoldDB" id="A0A2X4V332"/>